<dbReference type="InterPro" id="IPR050833">
    <property type="entry name" value="Poly_Biosynth_Transport"/>
</dbReference>
<accession>A0ABV5CCX5</accession>
<dbReference type="Proteomes" id="UP001580928">
    <property type="component" value="Unassembled WGS sequence"/>
</dbReference>
<feature type="transmembrane region" description="Helical" evidence="6">
    <location>
        <begin position="248"/>
        <end position="267"/>
    </location>
</feature>
<feature type="transmembrane region" description="Helical" evidence="6">
    <location>
        <begin position="209"/>
        <end position="228"/>
    </location>
</feature>
<evidence type="ECO:0000256" key="6">
    <source>
        <dbReference type="SAM" id="Phobius"/>
    </source>
</evidence>
<dbReference type="PANTHER" id="PTHR30250:SF11">
    <property type="entry name" value="O-ANTIGEN TRANSPORTER-RELATED"/>
    <property type="match status" value="1"/>
</dbReference>
<reference evidence="7 8" key="1">
    <citation type="submission" date="2024-04" db="EMBL/GenBank/DDBJ databases">
        <title>Albibacterium profundi sp. nov., isolated from sediment of the Challenger Deep of Mariana Trench.</title>
        <authorList>
            <person name="Wang Y."/>
        </authorList>
    </citation>
    <scope>NUCLEOTIDE SEQUENCE [LARGE SCALE GENOMIC DNA]</scope>
    <source>
        <strain evidence="7 8">RHL897</strain>
    </source>
</reference>
<feature type="transmembrane region" description="Helical" evidence="6">
    <location>
        <begin position="39"/>
        <end position="60"/>
    </location>
</feature>
<keyword evidence="4 6" id="KW-1133">Transmembrane helix</keyword>
<dbReference type="InterPro" id="IPR002528">
    <property type="entry name" value="MATE_fam"/>
</dbReference>
<dbReference type="Pfam" id="PF01943">
    <property type="entry name" value="Polysacc_synt"/>
    <property type="match status" value="1"/>
</dbReference>
<name>A0ABV5CCX5_9SPHI</name>
<sequence>MSTLKKFAGQTLIYGLSSVIARLLSFVLTPVYVKVYQPATFGIFTSLYSAAAILNAVLALGMETTFFRYLQKHEGDKRAVLNNTFFFTLITSGVFLLGTILFANDISTFLFEEKGPERVAYIYLFAFILTLDALAVIPFALIRANERPMRYGVIKLVNIAVMVTFTLLFIVILPYIAKNNLVGADWISGWLKFQENSVPVSANTLPEIWVGYAFLANLIASVVTLILLIPELSQLQIRPNKKLMKSMLWYSLPILIANLSFIINEHLDKVFLLKLLPEGIGERDLGIYGACSKIAVFLSIAVQAFRLGAEPFFFSHAKNPNARTTYAVIMDYFIILMCVAVVGLVVNIDILKYFIEGKNLEEQALYWSGLKIVPILSLGYIFLGIYMNLSIWYKLSDQTRFGLYISGIGAMITIFLNLIYIPEYSYVASAWITLLAYFVMMVLSYLLGQKNYPIPYHIKKNICYIGAAALLSYFCFYVLNRDLIIGNVILLTFIVATIFIEKKNFINQISKNRDDS</sequence>
<comment type="caution">
    <text evidence="7">The sequence shown here is derived from an EMBL/GenBank/DDBJ whole genome shotgun (WGS) entry which is preliminary data.</text>
</comment>
<keyword evidence="5 6" id="KW-0472">Membrane</keyword>
<feature type="transmembrane region" description="Helical" evidence="6">
    <location>
        <begin position="460"/>
        <end position="479"/>
    </location>
</feature>
<evidence type="ECO:0000313" key="7">
    <source>
        <dbReference type="EMBL" id="MFB5945393.1"/>
    </source>
</evidence>
<dbReference type="EMBL" id="JBBVGT010000002">
    <property type="protein sequence ID" value="MFB5945393.1"/>
    <property type="molecule type" value="Genomic_DNA"/>
</dbReference>
<organism evidence="7 8">
    <name type="scientific">Albibacterium profundi</name>
    <dbReference type="NCBI Taxonomy" id="3134906"/>
    <lineage>
        <taxon>Bacteria</taxon>
        <taxon>Pseudomonadati</taxon>
        <taxon>Bacteroidota</taxon>
        <taxon>Sphingobacteriia</taxon>
        <taxon>Sphingobacteriales</taxon>
        <taxon>Sphingobacteriaceae</taxon>
        <taxon>Albibacterium</taxon>
    </lineage>
</organism>
<evidence type="ECO:0000256" key="3">
    <source>
        <dbReference type="ARBA" id="ARBA00022692"/>
    </source>
</evidence>
<feature type="transmembrane region" description="Helical" evidence="6">
    <location>
        <begin position="80"/>
        <end position="102"/>
    </location>
</feature>
<dbReference type="RefSeq" id="WP_375556934.1">
    <property type="nucleotide sequence ID" value="NZ_JBBVGT010000002.1"/>
</dbReference>
<feature type="transmembrane region" description="Helical" evidence="6">
    <location>
        <begin position="426"/>
        <end position="448"/>
    </location>
</feature>
<evidence type="ECO:0000256" key="4">
    <source>
        <dbReference type="ARBA" id="ARBA00022989"/>
    </source>
</evidence>
<dbReference type="InterPro" id="IPR002797">
    <property type="entry name" value="Polysacc_synth"/>
</dbReference>
<evidence type="ECO:0000256" key="5">
    <source>
        <dbReference type="ARBA" id="ARBA00023136"/>
    </source>
</evidence>
<evidence type="ECO:0000256" key="2">
    <source>
        <dbReference type="ARBA" id="ARBA00022475"/>
    </source>
</evidence>
<feature type="transmembrane region" description="Helical" evidence="6">
    <location>
        <begin position="156"/>
        <end position="177"/>
    </location>
</feature>
<protein>
    <submittedName>
        <fullName evidence="7">Polysaccharide biosynthesis C-terminal domain-containing protein</fullName>
    </submittedName>
</protein>
<feature type="transmembrane region" description="Helical" evidence="6">
    <location>
        <begin position="122"/>
        <end position="144"/>
    </location>
</feature>
<evidence type="ECO:0000313" key="8">
    <source>
        <dbReference type="Proteomes" id="UP001580928"/>
    </source>
</evidence>
<dbReference type="Pfam" id="PF01554">
    <property type="entry name" value="MatE"/>
    <property type="match status" value="1"/>
</dbReference>
<keyword evidence="3 6" id="KW-0812">Transmembrane</keyword>
<feature type="transmembrane region" description="Helical" evidence="6">
    <location>
        <begin position="287"/>
        <end position="305"/>
    </location>
</feature>
<comment type="subcellular location">
    <subcellularLocation>
        <location evidence="1">Cell membrane</location>
        <topology evidence="1">Multi-pass membrane protein</topology>
    </subcellularLocation>
</comment>
<feature type="transmembrane region" description="Helical" evidence="6">
    <location>
        <begin position="366"/>
        <end position="389"/>
    </location>
</feature>
<feature type="transmembrane region" description="Helical" evidence="6">
    <location>
        <begin position="485"/>
        <end position="501"/>
    </location>
</feature>
<dbReference type="PANTHER" id="PTHR30250">
    <property type="entry name" value="PST FAMILY PREDICTED COLANIC ACID TRANSPORTER"/>
    <property type="match status" value="1"/>
</dbReference>
<feature type="transmembrane region" description="Helical" evidence="6">
    <location>
        <begin position="12"/>
        <end position="33"/>
    </location>
</feature>
<proteinExistence type="predicted"/>
<feature type="transmembrane region" description="Helical" evidence="6">
    <location>
        <begin position="401"/>
        <end position="420"/>
    </location>
</feature>
<keyword evidence="2" id="KW-1003">Cell membrane</keyword>
<evidence type="ECO:0000256" key="1">
    <source>
        <dbReference type="ARBA" id="ARBA00004651"/>
    </source>
</evidence>
<gene>
    <name evidence="7" type="ORF">WKR92_06085</name>
</gene>
<keyword evidence="8" id="KW-1185">Reference proteome</keyword>
<feature type="transmembrane region" description="Helical" evidence="6">
    <location>
        <begin position="326"/>
        <end position="346"/>
    </location>
</feature>